<dbReference type="AlphaFoldDB" id="A0A371AVX6"/>
<reference evidence="1 2" key="1">
    <citation type="submission" date="2018-07" db="EMBL/GenBank/DDBJ databases">
        <title>Anaerosacharophilus polymeroproducens gen. nov. sp. nov., an anaerobic bacterium isolated from salt field.</title>
        <authorList>
            <person name="Kim W."/>
            <person name="Yang S.-H."/>
            <person name="Oh J."/>
            <person name="Lee J.-H."/>
            <person name="Kwon K.K."/>
        </authorList>
    </citation>
    <scope>NUCLEOTIDE SEQUENCE [LARGE SCALE GENOMIC DNA]</scope>
    <source>
        <strain evidence="1 2">MCWD5</strain>
    </source>
</reference>
<name>A0A371AVX6_9FIRM</name>
<evidence type="ECO:0000313" key="1">
    <source>
        <dbReference type="EMBL" id="RDU23726.1"/>
    </source>
</evidence>
<comment type="caution">
    <text evidence="1">The sequence shown here is derived from an EMBL/GenBank/DDBJ whole genome shotgun (WGS) entry which is preliminary data.</text>
</comment>
<protein>
    <recommendedName>
        <fullName evidence="3">DUF4368 domain-containing protein</fullName>
    </recommendedName>
</protein>
<proteinExistence type="predicted"/>
<accession>A0A371AVX6</accession>
<dbReference type="EMBL" id="QRCT01000019">
    <property type="protein sequence ID" value="RDU23726.1"/>
    <property type="molecule type" value="Genomic_DNA"/>
</dbReference>
<organism evidence="1 2">
    <name type="scientific">Anaerosacchariphilus polymeriproducens</name>
    <dbReference type="NCBI Taxonomy" id="1812858"/>
    <lineage>
        <taxon>Bacteria</taxon>
        <taxon>Bacillati</taxon>
        <taxon>Bacillota</taxon>
        <taxon>Clostridia</taxon>
        <taxon>Lachnospirales</taxon>
        <taxon>Lachnospiraceae</taxon>
        <taxon>Anaerosacchariphilus</taxon>
    </lineage>
</organism>
<evidence type="ECO:0008006" key="3">
    <source>
        <dbReference type="Google" id="ProtNLM"/>
    </source>
</evidence>
<dbReference type="Proteomes" id="UP000255036">
    <property type="component" value="Unassembled WGS sequence"/>
</dbReference>
<sequence length="113" mass="13231">MLLDDKITKEAYDEKYEDFTAKINRAKKEKEIYGSTVDAKRDVSKRMKEIRQRLAETDVLDEFDRVVFESIVEKILVGETKEDGTVDPYKLTFVLKGIDNRVIPNAKNRYTNH</sequence>
<gene>
    <name evidence="1" type="ORF">DWV06_07655</name>
</gene>
<evidence type="ECO:0000313" key="2">
    <source>
        <dbReference type="Proteomes" id="UP000255036"/>
    </source>
</evidence>
<keyword evidence="2" id="KW-1185">Reference proteome</keyword>